<dbReference type="PANTHER" id="PTHR48443">
    <property type="entry name" value="DNA-DIRECTED RNA POLYMERASE SUBUNIT BETA"/>
    <property type="match status" value="1"/>
</dbReference>
<dbReference type="EMBL" id="MN427927">
    <property type="protein sequence ID" value="QQP17267.1"/>
    <property type="molecule type" value="Genomic_DNA"/>
</dbReference>
<dbReference type="InterPro" id="IPR038120">
    <property type="entry name" value="Rpb1_funnel_sf"/>
</dbReference>
<keyword evidence="3" id="KW-0808">Transferase</keyword>
<evidence type="ECO:0000256" key="5">
    <source>
        <dbReference type="ARBA" id="ARBA00023163"/>
    </source>
</evidence>
<evidence type="ECO:0000256" key="3">
    <source>
        <dbReference type="ARBA" id="ARBA00022679"/>
    </source>
</evidence>
<dbReference type="Gene3D" id="1.10.274.100">
    <property type="entry name" value="RNA polymerase Rpb1, domain 3"/>
    <property type="match status" value="1"/>
</dbReference>
<keyword evidence="9" id="KW-0150">Chloroplast</keyword>
<dbReference type="InterPro" id="IPR042102">
    <property type="entry name" value="RNA_pol_Rpb1_3_sf"/>
</dbReference>
<protein>
    <recommendedName>
        <fullName evidence="1">DNA-directed RNA polymerase</fullName>
        <ecNumber evidence="1">2.7.7.6</ecNumber>
    </recommendedName>
</protein>
<dbReference type="Pfam" id="PF04998">
    <property type="entry name" value="RNA_pol_Rpb1_5"/>
    <property type="match status" value="1"/>
</dbReference>
<dbReference type="PANTHER" id="PTHR48443:SF1">
    <property type="entry name" value="DNA-DIRECTED RNA POLYMERASE SUBUNIT BETA"/>
    <property type="match status" value="1"/>
</dbReference>
<evidence type="ECO:0000259" key="7">
    <source>
        <dbReference type="Pfam" id="PF04998"/>
    </source>
</evidence>
<dbReference type="GO" id="GO:0003677">
    <property type="term" value="F:DNA binding"/>
    <property type="evidence" value="ECO:0007669"/>
    <property type="project" value="InterPro"/>
</dbReference>
<dbReference type="GO" id="GO:0006351">
    <property type="term" value="P:DNA-templated transcription"/>
    <property type="evidence" value="ECO:0007669"/>
    <property type="project" value="InterPro"/>
</dbReference>
<keyword evidence="2" id="KW-0240">DNA-directed RNA polymerase</keyword>
<dbReference type="Gene3D" id="1.10.1790.20">
    <property type="match status" value="1"/>
</dbReference>
<dbReference type="GO" id="GO:0003899">
    <property type="term" value="F:DNA-directed RNA polymerase activity"/>
    <property type="evidence" value="ECO:0007669"/>
    <property type="project" value="UniProtKB-EC"/>
</dbReference>
<evidence type="ECO:0000256" key="1">
    <source>
        <dbReference type="ARBA" id="ARBA00012418"/>
    </source>
</evidence>
<evidence type="ECO:0000256" key="6">
    <source>
        <dbReference type="SAM" id="MobiDB-lite"/>
    </source>
</evidence>
<accession>A0A7U3UJW7</accession>
<feature type="region of interest" description="Disordered" evidence="6">
    <location>
        <begin position="1233"/>
        <end position="1254"/>
    </location>
</feature>
<dbReference type="InterPro" id="IPR007083">
    <property type="entry name" value="RNA_pol_Rpb1_4"/>
</dbReference>
<dbReference type="GO" id="GO:0000428">
    <property type="term" value="C:DNA-directed RNA polymerase complex"/>
    <property type="evidence" value="ECO:0007669"/>
    <property type="project" value="UniProtKB-KW"/>
</dbReference>
<evidence type="ECO:0000256" key="2">
    <source>
        <dbReference type="ARBA" id="ARBA00022478"/>
    </source>
</evidence>
<dbReference type="Gene3D" id="1.10.150.390">
    <property type="match status" value="1"/>
</dbReference>
<dbReference type="InterPro" id="IPR007081">
    <property type="entry name" value="RNA_pol_Rpb1_5"/>
</dbReference>
<gene>
    <name evidence="9" type="primary">rpoC2</name>
</gene>
<feature type="domain" description="RNA polymerase Rpb1" evidence="7">
    <location>
        <begin position="172"/>
        <end position="366"/>
    </location>
</feature>
<reference evidence="9" key="1">
    <citation type="journal article" date="2020" name="Mol. Phylogenet. Evol.">
        <title>Plastome-based phylogenomics resolves the placement of the sanguinolenta group in the spikemoss of lycophyte (Selaginellaceae).</title>
        <authorList>
            <person name="Zhang H.-R."/>
            <person name="Wei R."/>
            <person name="Xiang Q.-P."/>
            <person name="Zhang X.-C."/>
        </authorList>
    </citation>
    <scope>NUCLEOTIDE SEQUENCE</scope>
</reference>
<proteinExistence type="predicted"/>
<geneLocation type="chloroplast" evidence="9"/>
<name>A0A7U3UJW7_9TRAC</name>
<evidence type="ECO:0000256" key="4">
    <source>
        <dbReference type="ARBA" id="ARBA00022695"/>
    </source>
</evidence>
<keyword evidence="5" id="KW-0804">Transcription</keyword>
<feature type="region of interest" description="Disordered" evidence="6">
    <location>
        <begin position="906"/>
        <end position="938"/>
    </location>
</feature>
<dbReference type="SUPFAM" id="SSF64484">
    <property type="entry name" value="beta and beta-prime subunits of DNA dependent RNA-polymerase"/>
    <property type="match status" value="1"/>
</dbReference>
<feature type="domain" description="RNA polymerase Rpb1" evidence="8">
    <location>
        <begin position="93"/>
        <end position="170"/>
    </location>
</feature>
<dbReference type="Gene3D" id="1.10.132.30">
    <property type="match status" value="1"/>
</dbReference>
<evidence type="ECO:0000259" key="8">
    <source>
        <dbReference type="Pfam" id="PF05000"/>
    </source>
</evidence>
<dbReference type="EC" id="2.7.7.6" evidence="1"/>
<keyword evidence="4" id="KW-0548">Nucleotidyltransferase</keyword>
<dbReference type="Pfam" id="PF05000">
    <property type="entry name" value="RNA_pol_Rpb1_4"/>
    <property type="match status" value="1"/>
</dbReference>
<evidence type="ECO:0000313" key="9">
    <source>
        <dbReference type="EMBL" id="QQP17267.1"/>
    </source>
</evidence>
<organism evidence="9">
    <name type="scientific">Megaloselaginella exaltata</name>
    <dbReference type="NCBI Taxonomy" id="3140882"/>
    <lineage>
        <taxon>Eukaryota</taxon>
        <taxon>Viridiplantae</taxon>
        <taxon>Streptophyta</taxon>
        <taxon>Embryophyta</taxon>
        <taxon>Tracheophyta</taxon>
        <taxon>Lycopodiopsida</taxon>
        <taxon>Selaginellales</taxon>
        <taxon>Selaginellaceae</taxon>
        <taxon>Gymnogynoideae</taxon>
        <taxon>Megaloselaginella</taxon>
    </lineage>
</organism>
<keyword evidence="9" id="KW-0934">Plastid</keyword>
<sequence>TVGLGRLLLRNRVMDRTAMTQIISSLVTNSGKVYTAHILDQPKALGFQQATNQAISLGIDDLLVTPSREWLVRDAEIRGFFEEDHYRYGNVHAVERSRRSIEAWYATSEYVKTEMNLHFRTIDPLNPVHVTSPSGARGNISQVHQLLGMRGLMLDPEGQIIDLPIRSNFREGLSLTEYIISRHGARKGIVDIAIRTADAGYPTRRPVEVVQRVVARKTDCGTLRCLTVSPTRGKQNRQTIAQSRLIGRVLAGNLYVDARCTATRDQDAGAEPADRPVAFQIRSINIRSPLACNSMLWIRRLRHGRSLSHKVIVGVGEAVGILAGQSIGEPGTQSTLRTFHTGGIFTGYIAQHIRAPFTGTIRYNAALAHLTRTRHGQPAWICCDDLPVDISNDYEARHIIIPAQSLILAKDSQHVEPKQVIAEVHIAAPVPGEIVHRRINSSMHGELHVGTRVRQSFEHLYSNIQMLPETSYVRVLSGAPSSSARPIFHGARDRIDTLELSAGEGSSLTDELDPAGSPNPVDDCSASGLILVNRSRICRVQAGVGKNFIYISPPHGYDRFLPRRALLLRGGAQCCTGDKDKNLVVRHDKVSSHIAGDVATPKGSGYTAEEQEKVTHGAAVVKVDPSGQGSREVAGSVKIHETIVGEGHFSRISEDLSVARDPLLNASLVANVGASTRLVTFISIYSYGCRPSGFVAGAQGLLEKELMIDDILRGTVTRTKGYKHKLCGGKHTLAPPLKILPGEFEPAAVWDYYYPPCADPRTAGRLLASLSRLAIECNATRLSSIPIPAASPGRALEEEFVGDLEVRNPFFRVSTNSCIAQYYPNYRYSLRENQNSRERGCEMTVASFRYIYDAEVCHTGRSSNQRFRNGGIIRVAPDRYRERTSFLVSSPSYTCNIQIFAAPKMSAGGGEEQPGGDNAALRVPATPPSSRVAAPNNRRKNGAQLCSILEGPPASHHGSGRHNLSETLGFLGDPRGSTARSACIPRWNRKIRKDLLDEDSLDDFNTSRVPLLRYLRDENRTILGDLSIRVRGRRRTPTKLNPLKQRARRSQISLRATTNMRSFFRLGLLICDEGVLLAREPGPHYQSFQVEALDTESAVIRSAEPYSADRGATVCSGPGSFVGKGDTLMTPINERSRFEDTIFQGLPKIEQFLESRPDTSVLTDSKDSFGDWNSFMAWVLGCLTGSFLSAKISLERSQATSVDRTGNGYRSQGVQVADKHAETIVRQIASKSSNMEDGMANASPPGEPAEPPRARRMNCASEAKSTYRPVLPGVTRASLSTRSFLSEASPRDTVRVLARAAIRGQMDWLKGPKENALAGGTVPAGTGAYAGALQQQVVISSDEPETLYVSETDKLFHTMREHPLLLRNVGAAKYCLPGNVI</sequence>